<accession>A0A1M5S2F2</accession>
<dbReference type="EMBL" id="FQWS01000002">
    <property type="protein sequence ID" value="SHH32611.1"/>
    <property type="molecule type" value="Genomic_DNA"/>
</dbReference>
<keyword evidence="3 4" id="KW-0732">Signal</keyword>
<evidence type="ECO:0000256" key="4">
    <source>
        <dbReference type="SAM" id="SignalP"/>
    </source>
</evidence>
<gene>
    <name evidence="5" type="ORF">SAMN05444148_1754</name>
</gene>
<protein>
    <recommendedName>
        <fullName evidence="2">Curli production assembly/transport component CsgE</fullName>
    </recommendedName>
</protein>
<dbReference type="RefSeq" id="WP_083573356.1">
    <property type="nucleotide sequence ID" value="NZ_FQWS01000002.1"/>
</dbReference>
<dbReference type="STRING" id="1089305.SAMN05444148_1754"/>
<dbReference type="Pfam" id="PF10627">
    <property type="entry name" value="CsgE"/>
    <property type="match status" value="1"/>
</dbReference>
<dbReference type="Gene3D" id="2.60.40.2420">
    <property type="match status" value="1"/>
</dbReference>
<proteinExistence type="predicted"/>
<dbReference type="AlphaFoldDB" id="A0A1M5S2F2"/>
<feature type="chain" id="PRO_5012612654" description="Curli production assembly/transport component CsgE" evidence="4">
    <location>
        <begin position="22"/>
        <end position="249"/>
    </location>
</feature>
<evidence type="ECO:0000313" key="6">
    <source>
        <dbReference type="Proteomes" id="UP000184522"/>
    </source>
</evidence>
<dbReference type="InterPro" id="IPR053722">
    <property type="entry name" value="Curli_assembly_CsgC/AgfC"/>
</dbReference>
<dbReference type="Proteomes" id="UP000184522">
    <property type="component" value="Unassembled WGS sequence"/>
</dbReference>
<feature type="signal peptide" evidence="4">
    <location>
        <begin position="1"/>
        <end position="21"/>
    </location>
</feature>
<name>A0A1M5S2F2_9FLAO</name>
<comment type="function">
    <text evidence="1">May be involved in the biogenesis of curli organelles.</text>
</comment>
<keyword evidence="6" id="KW-1185">Reference proteome</keyword>
<organism evidence="5 6">
    <name type="scientific">Winogradskyella jejuensis</name>
    <dbReference type="NCBI Taxonomy" id="1089305"/>
    <lineage>
        <taxon>Bacteria</taxon>
        <taxon>Pseudomonadati</taxon>
        <taxon>Bacteroidota</taxon>
        <taxon>Flavobacteriia</taxon>
        <taxon>Flavobacteriales</taxon>
        <taxon>Flavobacteriaceae</taxon>
        <taxon>Winogradskyella</taxon>
    </lineage>
</organism>
<evidence type="ECO:0000256" key="3">
    <source>
        <dbReference type="ARBA" id="ARBA00022729"/>
    </source>
</evidence>
<evidence type="ECO:0000256" key="1">
    <source>
        <dbReference type="ARBA" id="ARBA00003989"/>
    </source>
</evidence>
<reference evidence="6" key="1">
    <citation type="submission" date="2016-11" db="EMBL/GenBank/DDBJ databases">
        <authorList>
            <person name="Varghese N."/>
            <person name="Submissions S."/>
        </authorList>
    </citation>
    <scope>NUCLEOTIDE SEQUENCE [LARGE SCALE GENOMIC DNA]</scope>
    <source>
        <strain evidence="6">DSM 25330</strain>
    </source>
</reference>
<dbReference type="OrthoDB" id="1524955at2"/>
<evidence type="ECO:0000313" key="5">
    <source>
        <dbReference type="EMBL" id="SHH32611.1"/>
    </source>
</evidence>
<dbReference type="InterPro" id="IPR018900">
    <property type="entry name" value="Curli_CsgE"/>
</dbReference>
<sequence>MSINKYFILFFCLLLGHNAFAQVTNKDVVAKIKTEEISELIKITSTVTNNTDLIKSLRYVAYVFKENPQSKNVSRNEQSGRFVLQGSEQKTLCTTNINSKIKDKVTAVLLIYDSDDKLVAKDRFVVINNDEEKVKRTVLKAPPREDYYAGFRGIITEDTKTKPGRDFYVEFSSAYRLKQINGIEIVKIVERFSFGRNTIMEVIVGDKVVHRFFVKPTRDFIEQQSKIAIINVSRYFVILEKNKNYIKQY</sequence>
<evidence type="ECO:0000256" key="2">
    <source>
        <dbReference type="ARBA" id="ARBA00014024"/>
    </source>
</evidence>